<organism evidence="1 2">
    <name type="scientific">Mycoplasma haematolamae (strain Purdue)</name>
    <dbReference type="NCBI Taxonomy" id="1212765"/>
    <lineage>
        <taxon>Bacteria</taxon>
        <taxon>Bacillati</taxon>
        <taxon>Mycoplasmatota</taxon>
        <taxon>Mollicutes</taxon>
        <taxon>Mycoplasmataceae</taxon>
        <taxon>Mycoplasma</taxon>
    </lineage>
</organism>
<evidence type="ECO:0000313" key="2">
    <source>
        <dbReference type="Proteomes" id="UP000006502"/>
    </source>
</evidence>
<evidence type="ECO:0000313" key="1">
    <source>
        <dbReference type="EMBL" id="AFO52199.1"/>
    </source>
</evidence>
<protein>
    <submittedName>
        <fullName evidence="1">Uncharacterized protein</fullName>
    </submittedName>
</protein>
<proteinExistence type="predicted"/>
<sequence>MRGGQLRPHKNHQELTPLQDCKTKGGCSTFCEHVIGCQFAGNSAVLSECGFHCSREFQSRSDANICTSNPKYEPST</sequence>
<dbReference type="KEGG" id="mhl:MHLP_03095"/>
<keyword evidence="2" id="KW-1185">Reference proteome</keyword>
<reference evidence="1 2" key="1">
    <citation type="journal article" date="2012" name="J. Bacteriol.">
        <title>Genome Sequence of "Candidatus Mycoplasma haemolamae" Strain Purdue, a Red Blood Cell Pathogen of Alpacas (Vicugna pacos) and Llamas (Lama glama).</title>
        <authorList>
            <person name="Guimaraes A.M."/>
            <person name="Toth B."/>
            <person name="Santos A.P."/>
            <person name="do Nascimento N.C."/>
            <person name="Kritchevsky J.E."/>
            <person name="Messick J.B."/>
        </authorList>
    </citation>
    <scope>NUCLEOTIDE SEQUENCE [LARGE SCALE GENOMIC DNA]</scope>
    <source>
        <strain evidence="1 2">Purdue</strain>
    </source>
</reference>
<dbReference type="STRING" id="1212765.MHLP_03095"/>
<gene>
    <name evidence="1" type="ordered locus">MHLP_03095</name>
</gene>
<dbReference type="AlphaFoldDB" id="I7CJZ4"/>
<dbReference type="EMBL" id="CP003731">
    <property type="protein sequence ID" value="AFO52199.1"/>
    <property type="molecule type" value="Genomic_DNA"/>
</dbReference>
<dbReference type="HOGENOM" id="CLU_2650560_0_0_14"/>
<accession>I7CJZ4</accession>
<reference evidence="2" key="2">
    <citation type="submission" date="2012-07" db="EMBL/GenBank/DDBJ databases">
        <title>Complete genome sequence of 'Candidatus Mycoplasma haemolamae'.</title>
        <authorList>
            <person name="Guimaraes A.M.S."/>
            <person name="Toth B."/>
            <person name="Santos A.P."/>
            <person name="Nascimento N.C."/>
            <person name="Sojka J.E."/>
            <person name="Messick J.B."/>
        </authorList>
    </citation>
    <scope>NUCLEOTIDE SEQUENCE [LARGE SCALE GENOMIC DNA]</scope>
    <source>
        <strain evidence="2">Purdue</strain>
    </source>
</reference>
<dbReference type="Proteomes" id="UP000006502">
    <property type="component" value="Chromosome"/>
</dbReference>
<name>I7CJZ4_MYCHA</name>